<evidence type="ECO:0000313" key="11">
    <source>
        <dbReference type="Proteomes" id="UP001150538"/>
    </source>
</evidence>
<dbReference type="InterPro" id="IPR005828">
    <property type="entry name" value="MFS_sugar_transport-like"/>
</dbReference>
<dbReference type="GO" id="GO:0016020">
    <property type="term" value="C:membrane"/>
    <property type="evidence" value="ECO:0007669"/>
    <property type="project" value="UniProtKB-SubCell"/>
</dbReference>
<dbReference type="InterPro" id="IPR020846">
    <property type="entry name" value="MFS_dom"/>
</dbReference>
<feature type="transmembrane region" description="Helical" evidence="8">
    <location>
        <begin position="327"/>
        <end position="348"/>
    </location>
</feature>
<evidence type="ECO:0000256" key="1">
    <source>
        <dbReference type="ARBA" id="ARBA00004141"/>
    </source>
</evidence>
<gene>
    <name evidence="10" type="ORF">H4219_003529</name>
</gene>
<evidence type="ECO:0000256" key="5">
    <source>
        <dbReference type="ARBA" id="ARBA00022989"/>
    </source>
</evidence>
<dbReference type="Pfam" id="PF00083">
    <property type="entry name" value="Sugar_tr"/>
    <property type="match status" value="1"/>
</dbReference>
<feature type="transmembrane region" description="Helical" evidence="8">
    <location>
        <begin position="55"/>
        <end position="75"/>
    </location>
</feature>
<name>A0A9W7ZUQ0_9FUNG</name>
<accession>A0A9W7ZUQ0</accession>
<keyword evidence="4 8" id="KW-0812">Transmembrane</keyword>
<sequence length="513" mass="56167">MSTAKQSYHYVYMVAGVASMGGFLFGYDQGNMSEILQMKRFLSYFNEPDTLQQSIITSMLTLGCFLGALLAAPLADRISRKYTIVAACVVFIIGSALQTGSINQGMLIASRIIAGLGVGILSMIVPLFQSEIAPPEIRGRLVTLQQFAITIGIMVAFWIGYGSSKIDGTASFRLPLGIQIVPGLILLVSILFMPFSPRWLVDKDREDEALVVLAKLRAGGDTEAPHVLEEFNQIRELARKEKEISARSYLDLFRGNVRRRVLLGIGIQMLQQLTGINVVMYYAPKIFKQTGLTGDSAPLLAQGLNGCLNVLCTIPAILYIDRLGRRMTMIAGAAGMAISYLIIGVVMGTHGTPKEDGADMSMVFDNKAASKATIAFVYIFVASFACSWGPIGWIYPSEIFPMRVRAKGNSLTTAANWLFNFGVAQIAPIVMHKITWGLYIIFACLNLLALVCAFLFYPETKGVQLEDMDKVFSQSVWAFKVRKPEPTSPPNEKEYVGGAAYEFPTAIEGNNMA</sequence>
<dbReference type="PRINTS" id="PR00171">
    <property type="entry name" value="SUGRTRNSPORT"/>
</dbReference>
<feature type="transmembrane region" description="Helical" evidence="8">
    <location>
        <begin position="82"/>
        <end position="102"/>
    </location>
</feature>
<dbReference type="Proteomes" id="UP001150538">
    <property type="component" value="Unassembled WGS sequence"/>
</dbReference>
<dbReference type="OrthoDB" id="4142200at2759"/>
<dbReference type="PROSITE" id="PS50850">
    <property type="entry name" value="MFS"/>
    <property type="match status" value="1"/>
</dbReference>
<feature type="transmembrane region" description="Helical" evidence="8">
    <location>
        <begin position="368"/>
        <end position="391"/>
    </location>
</feature>
<dbReference type="Gene3D" id="1.20.1250.20">
    <property type="entry name" value="MFS general substrate transporter like domains"/>
    <property type="match status" value="1"/>
</dbReference>
<evidence type="ECO:0000256" key="8">
    <source>
        <dbReference type="SAM" id="Phobius"/>
    </source>
</evidence>
<keyword evidence="3 7" id="KW-0813">Transport</keyword>
<dbReference type="PROSITE" id="PS00216">
    <property type="entry name" value="SUGAR_TRANSPORT_1"/>
    <property type="match status" value="1"/>
</dbReference>
<reference evidence="10" key="1">
    <citation type="submission" date="2022-07" db="EMBL/GenBank/DDBJ databases">
        <title>Phylogenomic reconstructions and comparative analyses of Kickxellomycotina fungi.</title>
        <authorList>
            <person name="Reynolds N.K."/>
            <person name="Stajich J.E."/>
            <person name="Barry K."/>
            <person name="Grigoriev I.V."/>
            <person name="Crous P."/>
            <person name="Smith M.E."/>
        </authorList>
    </citation>
    <scope>NUCLEOTIDE SEQUENCE</scope>
    <source>
        <strain evidence="10">NBRC 100468</strain>
    </source>
</reference>
<keyword evidence="11" id="KW-1185">Reference proteome</keyword>
<feature type="transmembrane region" description="Helical" evidence="8">
    <location>
        <begin position="141"/>
        <end position="161"/>
    </location>
</feature>
<dbReference type="FunFam" id="1.20.1250.20:FF:000026">
    <property type="entry name" value="MFS quinate transporter QutD"/>
    <property type="match status" value="1"/>
</dbReference>
<feature type="transmembrane region" description="Helical" evidence="8">
    <location>
        <begin position="303"/>
        <end position="320"/>
    </location>
</feature>
<dbReference type="InterPro" id="IPR050360">
    <property type="entry name" value="MFS_Sugar_Transporters"/>
</dbReference>
<protein>
    <recommendedName>
        <fullName evidence="9">Major facilitator superfamily (MFS) profile domain-containing protein</fullName>
    </recommendedName>
</protein>
<organism evidence="10 11">
    <name type="scientific">Mycoemilia scoparia</name>
    <dbReference type="NCBI Taxonomy" id="417184"/>
    <lineage>
        <taxon>Eukaryota</taxon>
        <taxon>Fungi</taxon>
        <taxon>Fungi incertae sedis</taxon>
        <taxon>Zoopagomycota</taxon>
        <taxon>Kickxellomycotina</taxon>
        <taxon>Kickxellomycetes</taxon>
        <taxon>Kickxellales</taxon>
        <taxon>Kickxellaceae</taxon>
        <taxon>Mycoemilia</taxon>
    </lineage>
</organism>
<keyword evidence="5 8" id="KW-1133">Transmembrane helix</keyword>
<dbReference type="PANTHER" id="PTHR48022:SF7">
    <property type="entry name" value="MAJOR FACILITATOR SUPERFAMILY (MFS) PROFILE DOMAIN-CONTAINING PROTEIN-RELATED"/>
    <property type="match status" value="1"/>
</dbReference>
<dbReference type="GO" id="GO:0005351">
    <property type="term" value="F:carbohydrate:proton symporter activity"/>
    <property type="evidence" value="ECO:0007669"/>
    <property type="project" value="TreeGrafter"/>
</dbReference>
<evidence type="ECO:0000256" key="7">
    <source>
        <dbReference type="RuleBase" id="RU003346"/>
    </source>
</evidence>
<proteinExistence type="inferred from homology"/>
<comment type="similarity">
    <text evidence="2 7">Belongs to the major facilitator superfamily. Sugar transporter (TC 2.A.1.1) family.</text>
</comment>
<dbReference type="EMBL" id="JANBPU010000088">
    <property type="protein sequence ID" value="KAJ1916874.1"/>
    <property type="molecule type" value="Genomic_DNA"/>
</dbReference>
<feature type="transmembrane region" description="Helical" evidence="8">
    <location>
        <begin position="176"/>
        <end position="195"/>
    </location>
</feature>
<keyword evidence="6 8" id="KW-0472">Membrane</keyword>
<evidence type="ECO:0000256" key="3">
    <source>
        <dbReference type="ARBA" id="ARBA00022448"/>
    </source>
</evidence>
<feature type="transmembrane region" description="Helical" evidence="8">
    <location>
        <begin position="436"/>
        <end position="457"/>
    </location>
</feature>
<dbReference type="PANTHER" id="PTHR48022">
    <property type="entry name" value="PLASTIDIC GLUCOSE TRANSPORTER 4"/>
    <property type="match status" value="1"/>
</dbReference>
<evidence type="ECO:0000256" key="2">
    <source>
        <dbReference type="ARBA" id="ARBA00010992"/>
    </source>
</evidence>
<dbReference type="AlphaFoldDB" id="A0A9W7ZUQ0"/>
<feature type="transmembrane region" description="Helical" evidence="8">
    <location>
        <begin position="261"/>
        <end position="283"/>
    </location>
</feature>
<feature type="transmembrane region" description="Helical" evidence="8">
    <location>
        <begin position="108"/>
        <end position="129"/>
    </location>
</feature>
<dbReference type="NCBIfam" id="TIGR00879">
    <property type="entry name" value="SP"/>
    <property type="match status" value="1"/>
</dbReference>
<dbReference type="InterPro" id="IPR036259">
    <property type="entry name" value="MFS_trans_sf"/>
</dbReference>
<dbReference type="CDD" id="cd17356">
    <property type="entry name" value="MFS_HXT"/>
    <property type="match status" value="1"/>
</dbReference>
<feature type="transmembrane region" description="Helical" evidence="8">
    <location>
        <begin position="7"/>
        <end position="27"/>
    </location>
</feature>
<comment type="subcellular location">
    <subcellularLocation>
        <location evidence="1">Membrane</location>
        <topology evidence="1">Multi-pass membrane protein</topology>
    </subcellularLocation>
</comment>
<feature type="domain" description="Major facilitator superfamily (MFS) profile" evidence="9">
    <location>
        <begin position="14"/>
        <end position="461"/>
    </location>
</feature>
<dbReference type="InterPro" id="IPR003663">
    <property type="entry name" value="Sugar/inositol_transpt"/>
</dbReference>
<dbReference type="PROSITE" id="PS00217">
    <property type="entry name" value="SUGAR_TRANSPORT_2"/>
    <property type="match status" value="1"/>
</dbReference>
<dbReference type="InterPro" id="IPR005829">
    <property type="entry name" value="Sugar_transporter_CS"/>
</dbReference>
<evidence type="ECO:0000256" key="4">
    <source>
        <dbReference type="ARBA" id="ARBA00022692"/>
    </source>
</evidence>
<evidence type="ECO:0000313" key="10">
    <source>
        <dbReference type="EMBL" id="KAJ1916874.1"/>
    </source>
</evidence>
<feature type="transmembrane region" description="Helical" evidence="8">
    <location>
        <begin position="411"/>
        <end position="430"/>
    </location>
</feature>
<comment type="caution">
    <text evidence="10">The sequence shown here is derived from an EMBL/GenBank/DDBJ whole genome shotgun (WGS) entry which is preliminary data.</text>
</comment>
<dbReference type="SUPFAM" id="SSF103473">
    <property type="entry name" value="MFS general substrate transporter"/>
    <property type="match status" value="1"/>
</dbReference>
<evidence type="ECO:0000256" key="6">
    <source>
        <dbReference type="ARBA" id="ARBA00023136"/>
    </source>
</evidence>
<evidence type="ECO:0000259" key="9">
    <source>
        <dbReference type="PROSITE" id="PS50850"/>
    </source>
</evidence>